<protein>
    <recommendedName>
        <fullName evidence="4">Secreted protein</fullName>
    </recommendedName>
</protein>
<evidence type="ECO:0000256" key="1">
    <source>
        <dbReference type="SAM" id="SignalP"/>
    </source>
</evidence>
<evidence type="ECO:0000313" key="3">
    <source>
        <dbReference type="Proteomes" id="UP001275084"/>
    </source>
</evidence>
<feature type="signal peptide" evidence="1">
    <location>
        <begin position="1"/>
        <end position="16"/>
    </location>
</feature>
<dbReference type="EMBL" id="JAUIQD010000001">
    <property type="protein sequence ID" value="KAK3363113.1"/>
    <property type="molecule type" value="Genomic_DNA"/>
</dbReference>
<keyword evidence="1" id="KW-0732">Signal</keyword>
<proteinExistence type="predicted"/>
<reference evidence="2" key="1">
    <citation type="journal article" date="2023" name="Mol. Phylogenet. Evol.">
        <title>Genome-scale phylogeny and comparative genomics of the fungal order Sordariales.</title>
        <authorList>
            <person name="Hensen N."/>
            <person name="Bonometti L."/>
            <person name="Westerberg I."/>
            <person name="Brannstrom I.O."/>
            <person name="Guillou S."/>
            <person name="Cros-Aarteil S."/>
            <person name="Calhoun S."/>
            <person name="Haridas S."/>
            <person name="Kuo A."/>
            <person name="Mondo S."/>
            <person name="Pangilinan J."/>
            <person name="Riley R."/>
            <person name="LaButti K."/>
            <person name="Andreopoulos B."/>
            <person name="Lipzen A."/>
            <person name="Chen C."/>
            <person name="Yan M."/>
            <person name="Daum C."/>
            <person name="Ng V."/>
            <person name="Clum A."/>
            <person name="Steindorff A."/>
            <person name="Ohm R.A."/>
            <person name="Martin F."/>
            <person name="Silar P."/>
            <person name="Natvig D.O."/>
            <person name="Lalanne C."/>
            <person name="Gautier V."/>
            <person name="Ament-Velasquez S.L."/>
            <person name="Kruys A."/>
            <person name="Hutchinson M.I."/>
            <person name="Powell A.J."/>
            <person name="Barry K."/>
            <person name="Miller A.N."/>
            <person name="Grigoriev I.V."/>
            <person name="Debuchy R."/>
            <person name="Gladieux P."/>
            <person name="Hiltunen Thoren M."/>
            <person name="Johannesson H."/>
        </authorList>
    </citation>
    <scope>NUCLEOTIDE SEQUENCE</scope>
    <source>
        <strain evidence="2">CBS 955.72</strain>
    </source>
</reference>
<comment type="caution">
    <text evidence="2">The sequence shown here is derived from an EMBL/GenBank/DDBJ whole genome shotgun (WGS) entry which is preliminary data.</text>
</comment>
<reference evidence="2" key="2">
    <citation type="submission" date="2023-06" db="EMBL/GenBank/DDBJ databases">
        <authorList>
            <consortium name="Lawrence Berkeley National Laboratory"/>
            <person name="Haridas S."/>
            <person name="Hensen N."/>
            <person name="Bonometti L."/>
            <person name="Westerberg I."/>
            <person name="Brannstrom I.O."/>
            <person name="Guillou S."/>
            <person name="Cros-Aarteil S."/>
            <person name="Calhoun S."/>
            <person name="Kuo A."/>
            <person name="Mondo S."/>
            <person name="Pangilinan J."/>
            <person name="Riley R."/>
            <person name="Labutti K."/>
            <person name="Andreopoulos B."/>
            <person name="Lipzen A."/>
            <person name="Chen C."/>
            <person name="Yanf M."/>
            <person name="Daum C."/>
            <person name="Ng V."/>
            <person name="Clum A."/>
            <person name="Steindorff A."/>
            <person name="Ohm R."/>
            <person name="Martin F."/>
            <person name="Silar P."/>
            <person name="Natvig D."/>
            <person name="Lalanne C."/>
            <person name="Gautier V."/>
            <person name="Ament-Velasquez S.L."/>
            <person name="Kruys A."/>
            <person name="Hutchinson M.I."/>
            <person name="Powell A.J."/>
            <person name="Barry K."/>
            <person name="Miller A.N."/>
            <person name="Grigoriev I.V."/>
            <person name="Debuchy R."/>
            <person name="Gladieux P."/>
            <person name="Thoren M.H."/>
            <person name="Johannesson H."/>
        </authorList>
    </citation>
    <scope>NUCLEOTIDE SEQUENCE</scope>
    <source>
        <strain evidence="2">CBS 955.72</strain>
    </source>
</reference>
<sequence>MPVIFAALLVAIGSWAISNHAGDSRRRPPANQRYPPTPIIPPTRILLGARARACSIALPKQLLVNPFRVCIRIPQSSPCRLLPALFSCQQQPDRHWRLTGCLSCAPCVFVKGVAYKTPRPTTQCYFIIRNRTSPISAPCASGLQCDAHVLISMHETEMGAIMETNRRERLAMPIKIWV</sequence>
<evidence type="ECO:0000313" key="2">
    <source>
        <dbReference type="EMBL" id="KAK3363113.1"/>
    </source>
</evidence>
<dbReference type="Proteomes" id="UP001275084">
    <property type="component" value="Unassembled WGS sequence"/>
</dbReference>
<accession>A0AAJ0HUN2</accession>
<keyword evidence="3" id="KW-1185">Reference proteome</keyword>
<gene>
    <name evidence="2" type="ORF">B0T25DRAFT_30806</name>
</gene>
<evidence type="ECO:0008006" key="4">
    <source>
        <dbReference type="Google" id="ProtNLM"/>
    </source>
</evidence>
<feature type="chain" id="PRO_5042587440" description="Secreted protein" evidence="1">
    <location>
        <begin position="17"/>
        <end position="178"/>
    </location>
</feature>
<dbReference type="AlphaFoldDB" id="A0AAJ0HUN2"/>
<name>A0AAJ0HUN2_9PEZI</name>
<organism evidence="2 3">
    <name type="scientific">Lasiosphaeria hispida</name>
    <dbReference type="NCBI Taxonomy" id="260671"/>
    <lineage>
        <taxon>Eukaryota</taxon>
        <taxon>Fungi</taxon>
        <taxon>Dikarya</taxon>
        <taxon>Ascomycota</taxon>
        <taxon>Pezizomycotina</taxon>
        <taxon>Sordariomycetes</taxon>
        <taxon>Sordariomycetidae</taxon>
        <taxon>Sordariales</taxon>
        <taxon>Lasiosphaeriaceae</taxon>
        <taxon>Lasiosphaeria</taxon>
    </lineage>
</organism>